<name>A0A1M6MRJ9_9BRAD</name>
<dbReference type="EMBL" id="LT670844">
    <property type="protein sequence ID" value="SHJ86042.1"/>
    <property type="molecule type" value="Genomic_DNA"/>
</dbReference>
<organism evidence="2 3">
    <name type="scientific">Bradyrhizobium lablabi</name>
    <dbReference type="NCBI Taxonomy" id="722472"/>
    <lineage>
        <taxon>Bacteria</taxon>
        <taxon>Pseudomonadati</taxon>
        <taxon>Pseudomonadota</taxon>
        <taxon>Alphaproteobacteria</taxon>
        <taxon>Hyphomicrobiales</taxon>
        <taxon>Nitrobacteraceae</taxon>
        <taxon>Bradyrhizobium</taxon>
    </lineage>
</organism>
<gene>
    <name evidence="2" type="ORF">SAMN05444159_1713</name>
</gene>
<protein>
    <submittedName>
        <fullName evidence="2">Uncharacterized protein</fullName>
    </submittedName>
</protein>
<accession>A0A1M6MRJ9</accession>
<evidence type="ECO:0000313" key="3">
    <source>
        <dbReference type="Proteomes" id="UP000189935"/>
    </source>
</evidence>
<dbReference type="Proteomes" id="UP000189935">
    <property type="component" value="Chromosome I"/>
</dbReference>
<sequence>MLPRPNKFPSVAVLKEKAFPVAFLGLALLAMAGWVYLLSSMLLRFVLWCFYYFA</sequence>
<evidence type="ECO:0000313" key="2">
    <source>
        <dbReference type="EMBL" id="SHJ86042.1"/>
    </source>
</evidence>
<feature type="transmembrane region" description="Helical" evidence="1">
    <location>
        <begin position="21"/>
        <end position="53"/>
    </location>
</feature>
<evidence type="ECO:0000256" key="1">
    <source>
        <dbReference type="SAM" id="Phobius"/>
    </source>
</evidence>
<reference evidence="2 3" key="1">
    <citation type="submission" date="2016-11" db="EMBL/GenBank/DDBJ databases">
        <authorList>
            <person name="Jaros S."/>
            <person name="Januszkiewicz K."/>
            <person name="Wedrychowicz H."/>
        </authorList>
    </citation>
    <scope>NUCLEOTIDE SEQUENCE [LARGE SCALE GENOMIC DNA]</scope>
    <source>
        <strain evidence="2 3">GAS499</strain>
    </source>
</reference>
<keyword evidence="1" id="KW-0812">Transmembrane</keyword>
<dbReference type="AlphaFoldDB" id="A0A1M6MRJ9"/>
<proteinExistence type="predicted"/>
<keyword evidence="1" id="KW-1133">Transmembrane helix</keyword>
<keyword evidence="1" id="KW-0472">Membrane</keyword>